<accession>L8WL02</accession>
<keyword evidence="5" id="KW-1185">Reference proteome</keyword>
<dbReference type="PROSITE" id="PS50294">
    <property type="entry name" value="WD_REPEATS_REGION"/>
    <property type="match status" value="3"/>
</dbReference>
<feature type="repeat" description="WD" evidence="3">
    <location>
        <begin position="175"/>
        <end position="216"/>
    </location>
</feature>
<comment type="caution">
    <text evidence="4">The sequence shown here is derived from an EMBL/GenBank/DDBJ whole genome shotgun (WGS) entry which is preliminary data.</text>
</comment>
<protein>
    <submittedName>
        <fullName evidence="4">WD40 domain-containing protein</fullName>
    </submittedName>
</protein>
<dbReference type="InterPro" id="IPR036322">
    <property type="entry name" value="WD40_repeat_dom_sf"/>
</dbReference>
<dbReference type="Pfam" id="PF00400">
    <property type="entry name" value="WD40"/>
    <property type="match status" value="4"/>
</dbReference>
<evidence type="ECO:0000313" key="5">
    <source>
        <dbReference type="Proteomes" id="UP000011668"/>
    </source>
</evidence>
<dbReference type="InterPro" id="IPR050349">
    <property type="entry name" value="WD_LIS1/nudF_dynein_reg"/>
</dbReference>
<dbReference type="OrthoDB" id="538223at2759"/>
<keyword evidence="2" id="KW-0677">Repeat</keyword>
<name>L8WL02_THACA</name>
<dbReference type="Gene3D" id="2.130.10.10">
    <property type="entry name" value="YVTN repeat-like/Quinoprotein amine dehydrogenase"/>
    <property type="match status" value="3"/>
</dbReference>
<dbReference type="AlphaFoldDB" id="L8WL02"/>
<dbReference type="OMA" id="WSESGAY"/>
<dbReference type="EMBL" id="AFRT01002598">
    <property type="protein sequence ID" value="ELU37493.1"/>
    <property type="molecule type" value="Genomic_DNA"/>
</dbReference>
<dbReference type="InterPro" id="IPR015943">
    <property type="entry name" value="WD40/YVTN_repeat-like_dom_sf"/>
</dbReference>
<feature type="repeat" description="WD" evidence="3">
    <location>
        <begin position="218"/>
        <end position="259"/>
    </location>
</feature>
<dbReference type="CDD" id="cd00200">
    <property type="entry name" value="WD40"/>
    <property type="match status" value="1"/>
</dbReference>
<dbReference type="STRING" id="983506.L8WL02"/>
<sequence>MRFSPRRSHPMAHELHHAHWIARSRCGMHSTQHLSRIAAAGEDKVIYMFNAHDGTPALKPLFAHNLGIKSVAFSLDGRYLASGGVGNICLWDATSGKLLLGPRHIFSASDNNTIRMWDVGDGTLTPIGLVGRHKDKVNSVAFSPNGKRFVLGCGDGKICMWDSKTLLLVFDPFGSHKHTKPITSVTFSPDGRLVASASNDGNICIFDLHSGDLVLGPLKAHQTLVQLVVFSPNSYYVVSGLVDGSVQVWRVADGAPACEPLEGHQHRVDLVVYSSDGAPGIVGTPGPLKLDPLMPDLRERHRAIAGGLTIDGDGWARGCNLQLLFWVPTNLLKLFPALENVYTIGPEGILHTDYSQPLLLGEEWHGCYVG</sequence>
<evidence type="ECO:0000256" key="3">
    <source>
        <dbReference type="PROSITE-ProRule" id="PRU00221"/>
    </source>
</evidence>
<dbReference type="SUPFAM" id="SSF50978">
    <property type="entry name" value="WD40 repeat-like"/>
    <property type="match status" value="1"/>
</dbReference>
<proteinExistence type="predicted"/>
<dbReference type="PROSITE" id="PS50082">
    <property type="entry name" value="WD_REPEATS_2"/>
    <property type="match status" value="3"/>
</dbReference>
<gene>
    <name evidence="4" type="ORF">AG1IA_08477</name>
</gene>
<dbReference type="HOGENOM" id="CLU_000288_57_32_1"/>
<evidence type="ECO:0000256" key="1">
    <source>
        <dbReference type="ARBA" id="ARBA00022574"/>
    </source>
</evidence>
<dbReference type="InterPro" id="IPR001680">
    <property type="entry name" value="WD40_rpt"/>
</dbReference>
<reference evidence="4 5" key="1">
    <citation type="journal article" date="2013" name="Nat. Commun.">
        <title>The evolution and pathogenic mechanisms of the rice sheath blight pathogen.</title>
        <authorList>
            <person name="Zheng A."/>
            <person name="Lin R."/>
            <person name="Xu L."/>
            <person name="Qin P."/>
            <person name="Tang C."/>
            <person name="Ai P."/>
            <person name="Zhang D."/>
            <person name="Liu Y."/>
            <person name="Sun Z."/>
            <person name="Feng H."/>
            <person name="Wang Y."/>
            <person name="Chen Y."/>
            <person name="Liang X."/>
            <person name="Fu R."/>
            <person name="Li Q."/>
            <person name="Zhang J."/>
            <person name="Yu X."/>
            <person name="Xie Z."/>
            <person name="Ding L."/>
            <person name="Guan P."/>
            <person name="Tang J."/>
            <person name="Liang Y."/>
            <person name="Wang S."/>
            <person name="Deng Q."/>
            <person name="Li S."/>
            <person name="Zhu J."/>
            <person name="Wang L."/>
            <person name="Liu H."/>
            <person name="Li P."/>
        </authorList>
    </citation>
    <scope>NUCLEOTIDE SEQUENCE [LARGE SCALE GENOMIC DNA]</scope>
    <source>
        <strain evidence="5">AG-1 IA</strain>
    </source>
</reference>
<dbReference type="PANTHER" id="PTHR44129">
    <property type="entry name" value="WD REPEAT-CONTAINING PROTEIN POP1"/>
    <property type="match status" value="1"/>
</dbReference>
<dbReference type="SMART" id="SM00320">
    <property type="entry name" value="WD40"/>
    <property type="match status" value="4"/>
</dbReference>
<dbReference type="Proteomes" id="UP000011668">
    <property type="component" value="Unassembled WGS sequence"/>
</dbReference>
<evidence type="ECO:0000313" key="4">
    <source>
        <dbReference type="EMBL" id="ELU37493.1"/>
    </source>
</evidence>
<evidence type="ECO:0000256" key="2">
    <source>
        <dbReference type="ARBA" id="ARBA00022737"/>
    </source>
</evidence>
<feature type="repeat" description="WD" evidence="3">
    <location>
        <begin position="130"/>
        <end position="162"/>
    </location>
</feature>
<organism evidence="4 5">
    <name type="scientific">Thanatephorus cucumeris (strain AG1-IA)</name>
    <name type="common">Rice sheath blight fungus</name>
    <name type="synonym">Rhizoctonia solani</name>
    <dbReference type="NCBI Taxonomy" id="983506"/>
    <lineage>
        <taxon>Eukaryota</taxon>
        <taxon>Fungi</taxon>
        <taxon>Dikarya</taxon>
        <taxon>Basidiomycota</taxon>
        <taxon>Agaricomycotina</taxon>
        <taxon>Agaricomycetes</taxon>
        <taxon>Cantharellales</taxon>
        <taxon>Ceratobasidiaceae</taxon>
        <taxon>Rhizoctonia</taxon>
        <taxon>Rhizoctonia solani AG-1</taxon>
    </lineage>
</organism>
<keyword evidence="1 3" id="KW-0853">WD repeat</keyword>